<feature type="coiled-coil region" evidence="7">
    <location>
        <begin position="672"/>
        <end position="793"/>
    </location>
</feature>
<dbReference type="InterPro" id="IPR011890">
    <property type="entry name" value="SMC_prok"/>
</dbReference>
<dbReference type="GO" id="GO:0005524">
    <property type="term" value="F:ATP binding"/>
    <property type="evidence" value="ECO:0007669"/>
    <property type="project" value="UniProtKB-UniRule"/>
</dbReference>
<dbReference type="EMBL" id="PYLO01000001">
    <property type="protein sequence ID" value="PST38509.1"/>
    <property type="molecule type" value="Genomic_DNA"/>
</dbReference>
<keyword evidence="2 7" id="KW-0963">Cytoplasm</keyword>
<feature type="compositionally biased region" description="Basic and acidic residues" evidence="8">
    <location>
        <begin position="461"/>
        <end position="475"/>
    </location>
</feature>
<evidence type="ECO:0000256" key="7">
    <source>
        <dbReference type="HAMAP-Rule" id="MF_01894"/>
    </source>
</evidence>
<dbReference type="InterPro" id="IPR024704">
    <property type="entry name" value="SMC"/>
</dbReference>
<evidence type="ECO:0000256" key="2">
    <source>
        <dbReference type="ARBA" id="ARBA00022490"/>
    </source>
</evidence>
<evidence type="ECO:0000256" key="5">
    <source>
        <dbReference type="ARBA" id="ARBA00023054"/>
    </source>
</evidence>
<reference evidence="10 11" key="1">
    <citation type="submission" date="2018-03" db="EMBL/GenBank/DDBJ databases">
        <title>Lachnoclostridium SNUG30386 gen.nov., sp.nov., isolated from human faeces.</title>
        <authorList>
            <person name="Seo B."/>
            <person name="Jeon K."/>
            <person name="Ko G."/>
        </authorList>
    </citation>
    <scope>NUCLEOTIDE SEQUENCE [LARGE SCALE GENOMIC DNA]</scope>
    <source>
        <strain evidence="10 11">SNUG30386</strain>
    </source>
</reference>
<evidence type="ECO:0000256" key="4">
    <source>
        <dbReference type="ARBA" id="ARBA00022840"/>
    </source>
</evidence>
<name>A0A2T3FTC9_9CLOT</name>
<dbReference type="Gene3D" id="1.20.1060.20">
    <property type="match status" value="1"/>
</dbReference>
<evidence type="ECO:0000313" key="11">
    <source>
        <dbReference type="Proteomes" id="UP000241048"/>
    </source>
</evidence>
<comment type="caution">
    <text evidence="10">The sequence shown here is derived from an EMBL/GenBank/DDBJ whole genome shotgun (WGS) entry which is preliminary data.</text>
</comment>
<sequence length="1193" mass="136177">MYLKSIEIQGFKSFANKILFEFHNGITGIVGPNGSGKSNVADAVRWVLGEQRSRQLRGGTMQDVIFAGTELRKPQGFAYVAITLDNADHKLPIEYDEVTVSRRLYRSGESEYKINGTSCRLKDINELFYDTGIGKEGYSIIGQGQIDQILSGRPEERRELFDEAAGIVKFKRRKAIAQKKLEDEKQNLIRVTDILSELEKQVGPLERQSEEAKEYLRLREELRCLDANLFLAESEELKRQIREVEQKEMILTGDQESVRAESETLKSEYELLGTELDALDAAIAADREACSREDLERQEKTGRIGVLREQIRTEQMNEEHIRSRMVSIDGEMHQKEEEQAEYESEKQALNASVQTIEAKQQEAEAAVRSMDEAVSRTETLIETAKAEIMDALNQKAELAARRQRYETMLEQADVRRAEVTQKLLKFKSDESVQEEQKKEEEAKLGKVQECLEAFSVQEKELQEQTRTEEEQERRLNQKLSSLQQDYHTNRTRLESMRNLAERYEGYGGSIRRVMEVRNCVPGIHGVVADLISTTKKYETAIETALGGSIQNIVTDSEETAKRLIEHLKKNRYGRATFLPLTSMERRQSFGQPGALKEMGVLGLASELVSADEKYSGLVSYLLGRVVVVDQIDHAIALAKKYRHSLRIVTLDGELLSPGGSMTGGAFKNSSNLLGRRREIEELEAACKKALEQVEAVQKELAETGRRLTEAKRTQASVQERRQQMQIQQNTLELTICQLEARRQEIADSSQDLSSENQELELQVGDLRGALRELQTEETKLETLSSEKNQYVEEQQTGLETAKKQRGEAAAALSEIQLGHSQAEQKGAFIEENLRRVLQEQERLRAEKEKLSGGHADSSETIAAREREIAALEAEIQASGDKRTQMELVIQNKQREKEEKAGRQKTFFDKKEELNERLQLLDRENFRLQNQRERLNERLESQVDYMWSEYELTYSRAEELRKEELTSIPEMKRSINEKKMEIRALGNVNVNAIEDYKEISGRYEFMKNQHEDLVAAQAALEKIIEELDEGMRRQFREKFGEIRREFDKVFKELFGGGTGTLELSQEEDILEAGIQIISQPPGKKLQNMMQLSGGEKALTAIALLFAIQNLKPSPFCLLDEIEAALDDSNVDRFAGYLHKLTRYTQFIVITHRRGTMVSADRLYGITMQEKGVSTLVSVSLIEAQMEREEEKAEL</sequence>
<keyword evidence="6 7" id="KW-0238">DNA-binding</keyword>
<keyword evidence="3 7" id="KW-0547">Nucleotide-binding</keyword>
<dbReference type="FunFam" id="3.40.50.300:FF:000901">
    <property type="entry name" value="Chromosome partition protein Smc"/>
    <property type="match status" value="1"/>
</dbReference>
<dbReference type="Pfam" id="PF02463">
    <property type="entry name" value="SMC_N"/>
    <property type="match status" value="1"/>
</dbReference>
<dbReference type="SMART" id="SM00968">
    <property type="entry name" value="SMC_hinge"/>
    <property type="match status" value="1"/>
</dbReference>
<evidence type="ECO:0000256" key="6">
    <source>
        <dbReference type="ARBA" id="ARBA00023125"/>
    </source>
</evidence>
<dbReference type="SUPFAM" id="SSF75553">
    <property type="entry name" value="Smc hinge domain"/>
    <property type="match status" value="1"/>
</dbReference>
<keyword evidence="5 7" id="KW-0175">Coiled coil</keyword>
<dbReference type="Proteomes" id="UP000241048">
    <property type="component" value="Unassembled WGS sequence"/>
</dbReference>
<dbReference type="GO" id="GO:0016887">
    <property type="term" value="F:ATP hydrolysis activity"/>
    <property type="evidence" value="ECO:0007669"/>
    <property type="project" value="InterPro"/>
</dbReference>
<keyword evidence="4 7" id="KW-0067">ATP-binding</keyword>
<dbReference type="GO" id="GO:0007059">
    <property type="term" value="P:chromosome segregation"/>
    <property type="evidence" value="ECO:0007669"/>
    <property type="project" value="UniProtKB-UniRule"/>
</dbReference>
<dbReference type="GO" id="GO:0006260">
    <property type="term" value="P:DNA replication"/>
    <property type="evidence" value="ECO:0007669"/>
    <property type="project" value="UniProtKB-UniRule"/>
</dbReference>
<feature type="region of interest" description="Disordered" evidence="8">
    <location>
        <begin position="461"/>
        <end position="484"/>
    </location>
</feature>
<comment type="subcellular location">
    <subcellularLocation>
        <location evidence="1 7">Cytoplasm</location>
    </subcellularLocation>
</comment>
<evidence type="ECO:0000259" key="9">
    <source>
        <dbReference type="SMART" id="SM00968"/>
    </source>
</evidence>
<evidence type="ECO:0000313" key="10">
    <source>
        <dbReference type="EMBL" id="PST38509.1"/>
    </source>
</evidence>
<dbReference type="InterPro" id="IPR010935">
    <property type="entry name" value="SMC_hinge"/>
</dbReference>
<feature type="coiled-coil region" evidence="7">
    <location>
        <begin position="1005"/>
        <end position="1032"/>
    </location>
</feature>
<dbReference type="GO" id="GO:0003677">
    <property type="term" value="F:DNA binding"/>
    <property type="evidence" value="ECO:0007669"/>
    <property type="project" value="UniProtKB-UniRule"/>
</dbReference>
<dbReference type="Gene3D" id="3.40.50.300">
    <property type="entry name" value="P-loop containing nucleotide triphosphate hydrolases"/>
    <property type="match status" value="2"/>
</dbReference>
<feature type="coiled-coil region" evidence="7">
    <location>
        <begin position="167"/>
        <end position="254"/>
    </location>
</feature>
<dbReference type="FunFam" id="3.40.50.300:FF:000984">
    <property type="entry name" value="Chromosome partition protein Smc"/>
    <property type="match status" value="1"/>
</dbReference>
<feature type="binding site" evidence="7">
    <location>
        <begin position="32"/>
        <end position="39"/>
    </location>
    <ligand>
        <name>ATP</name>
        <dbReference type="ChEBI" id="CHEBI:30616"/>
    </ligand>
</feature>
<comment type="function">
    <text evidence="7">Required for chromosome condensation and partitioning.</text>
</comment>
<feature type="coiled-coil region" evidence="7">
    <location>
        <begin position="332"/>
        <end position="422"/>
    </location>
</feature>
<evidence type="ECO:0000256" key="8">
    <source>
        <dbReference type="SAM" id="MobiDB-lite"/>
    </source>
</evidence>
<organism evidence="10 11">
    <name type="scientific">Clostridium fessum</name>
    <dbReference type="NCBI Taxonomy" id="2126740"/>
    <lineage>
        <taxon>Bacteria</taxon>
        <taxon>Bacillati</taxon>
        <taxon>Bacillota</taxon>
        <taxon>Clostridia</taxon>
        <taxon>Eubacteriales</taxon>
        <taxon>Clostridiaceae</taxon>
        <taxon>Clostridium</taxon>
    </lineage>
</organism>
<evidence type="ECO:0000256" key="3">
    <source>
        <dbReference type="ARBA" id="ARBA00022741"/>
    </source>
</evidence>
<gene>
    <name evidence="7 10" type="primary">smc</name>
    <name evidence="10" type="ORF">C7U56_00690</name>
</gene>
<comment type="domain">
    <text evidence="7">Contains large globular domains required for ATP hydrolysis at each terminus and a third globular domain forming a flexible hinge near the middle of the molecule. These domains are separated by coiled-coil structures.</text>
</comment>
<keyword evidence="11" id="KW-1185">Reference proteome</keyword>
<protein>
    <recommendedName>
        <fullName evidence="7">Chromosome partition protein Smc</fullName>
    </recommendedName>
</protein>
<dbReference type="Gene3D" id="3.30.70.1620">
    <property type="match status" value="1"/>
</dbReference>
<dbReference type="AlphaFoldDB" id="A0A2T3FTC9"/>
<accession>A0A2T3FTC9</accession>
<dbReference type="HAMAP" id="MF_01894">
    <property type="entry name" value="Smc_prok"/>
    <property type="match status" value="1"/>
</dbReference>
<feature type="coiled-coil region" evidence="7">
    <location>
        <begin position="829"/>
        <end position="881"/>
    </location>
</feature>
<dbReference type="InterPro" id="IPR003395">
    <property type="entry name" value="RecF/RecN/SMC_N"/>
</dbReference>
<dbReference type="InterPro" id="IPR027417">
    <property type="entry name" value="P-loop_NTPase"/>
</dbReference>
<dbReference type="Pfam" id="PF06470">
    <property type="entry name" value="SMC_hinge"/>
    <property type="match status" value="1"/>
</dbReference>
<comment type="similarity">
    <text evidence="7">Belongs to the SMC family.</text>
</comment>
<dbReference type="InterPro" id="IPR036277">
    <property type="entry name" value="SMC_hinge_sf"/>
</dbReference>
<feature type="coiled-coil region" evidence="7">
    <location>
        <begin position="910"/>
        <end position="937"/>
    </location>
</feature>
<evidence type="ECO:0000256" key="1">
    <source>
        <dbReference type="ARBA" id="ARBA00004496"/>
    </source>
</evidence>
<dbReference type="GO" id="GO:0030261">
    <property type="term" value="P:chromosome condensation"/>
    <property type="evidence" value="ECO:0007669"/>
    <property type="project" value="InterPro"/>
</dbReference>
<dbReference type="PIRSF" id="PIRSF005719">
    <property type="entry name" value="SMC"/>
    <property type="match status" value="1"/>
</dbReference>
<dbReference type="GO" id="GO:0005737">
    <property type="term" value="C:cytoplasm"/>
    <property type="evidence" value="ECO:0007669"/>
    <property type="project" value="UniProtKB-SubCell"/>
</dbReference>
<feature type="domain" description="SMC hinge" evidence="9">
    <location>
        <begin position="521"/>
        <end position="638"/>
    </location>
</feature>
<proteinExistence type="inferred from homology"/>
<dbReference type="GO" id="GO:0005694">
    <property type="term" value="C:chromosome"/>
    <property type="evidence" value="ECO:0007669"/>
    <property type="project" value="InterPro"/>
</dbReference>
<dbReference type="PANTHER" id="PTHR43977">
    <property type="entry name" value="STRUCTURAL MAINTENANCE OF CHROMOSOMES PROTEIN 3"/>
    <property type="match status" value="1"/>
</dbReference>
<dbReference type="GO" id="GO:0007062">
    <property type="term" value="P:sister chromatid cohesion"/>
    <property type="evidence" value="ECO:0007669"/>
    <property type="project" value="InterPro"/>
</dbReference>
<dbReference type="NCBIfam" id="TIGR02168">
    <property type="entry name" value="SMC_prok_B"/>
    <property type="match status" value="1"/>
</dbReference>
<dbReference type="RefSeq" id="WP_106999770.1">
    <property type="nucleotide sequence ID" value="NZ_PYLO01000001.1"/>
</dbReference>
<comment type="subunit">
    <text evidence="7">Homodimer.</text>
</comment>
<dbReference type="CDD" id="cd03278">
    <property type="entry name" value="ABC_SMC_barmotin"/>
    <property type="match status" value="1"/>
</dbReference>
<dbReference type="SUPFAM" id="SSF52540">
    <property type="entry name" value="P-loop containing nucleoside triphosphate hydrolases"/>
    <property type="match status" value="1"/>
</dbReference>